<dbReference type="NCBIfam" id="TIGR01549">
    <property type="entry name" value="HAD-SF-IA-v1"/>
    <property type="match status" value="1"/>
</dbReference>
<dbReference type="InterPro" id="IPR036412">
    <property type="entry name" value="HAD-like_sf"/>
</dbReference>
<evidence type="ECO:0000313" key="1">
    <source>
        <dbReference type="EMBL" id="MDK9864491.1"/>
    </source>
</evidence>
<gene>
    <name evidence="1" type="ORF">P1A27_00705</name>
</gene>
<reference evidence="1" key="2">
    <citation type="submission" date="2023-03" db="EMBL/GenBank/DDBJ databases">
        <authorList>
            <person name="Vazquez L."/>
            <person name="Rodriguez J."/>
            <person name="Mayo B."/>
            <person name="Florez A.B."/>
        </authorList>
    </citation>
    <scope>NUCLEOTIDE SEQUENCE</scope>
    <source>
        <strain evidence="1">5A3I</strain>
    </source>
</reference>
<dbReference type="InterPro" id="IPR010021">
    <property type="entry name" value="PGPP1/Gep4"/>
</dbReference>
<dbReference type="InterPro" id="IPR006439">
    <property type="entry name" value="HAD-SF_hydro_IA"/>
</dbReference>
<dbReference type="EMBL" id="JARGCK010000001">
    <property type="protein sequence ID" value="MDK9864491.1"/>
    <property type="molecule type" value="Genomic_DNA"/>
</dbReference>
<dbReference type="NCBIfam" id="TIGR01668">
    <property type="entry name" value="YqeG_hyp_ppase"/>
    <property type="match status" value="1"/>
</dbReference>
<dbReference type="RefSeq" id="WP_002506385.1">
    <property type="nucleotide sequence ID" value="NZ_JARGCD010000007.1"/>
</dbReference>
<dbReference type="InterPro" id="IPR023214">
    <property type="entry name" value="HAD_sf"/>
</dbReference>
<name>A0AAW7AEI5_9STAP</name>
<dbReference type="Gene3D" id="3.40.50.1000">
    <property type="entry name" value="HAD superfamily/HAD-like"/>
    <property type="match status" value="1"/>
</dbReference>
<dbReference type="GO" id="GO:0008962">
    <property type="term" value="F:phosphatidylglycerophosphatase activity"/>
    <property type="evidence" value="ECO:0007669"/>
    <property type="project" value="InterPro"/>
</dbReference>
<dbReference type="GO" id="GO:0005737">
    <property type="term" value="C:cytoplasm"/>
    <property type="evidence" value="ECO:0007669"/>
    <property type="project" value="TreeGrafter"/>
</dbReference>
<dbReference type="InterPro" id="IPR006549">
    <property type="entry name" value="HAD-SF_hydro_IIIA"/>
</dbReference>
<organism evidence="1 2">
    <name type="scientific">Staphylococcus equorum</name>
    <dbReference type="NCBI Taxonomy" id="246432"/>
    <lineage>
        <taxon>Bacteria</taxon>
        <taxon>Bacillati</taxon>
        <taxon>Bacillota</taxon>
        <taxon>Bacilli</taxon>
        <taxon>Bacillales</taxon>
        <taxon>Staphylococcaceae</taxon>
        <taxon>Staphylococcus</taxon>
    </lineage>
</organism>
<dbReference type="AlphaFoldDB" id="A0AAW7AEI5"/>
<proteinExistence type="predicted"/>
<dbReference type="Pfam" id="PF00702">
    <property type="entry name" value="Hydrolase"/>
    <property type="match status" value="1"/>
</dbReference>
<reference evidence="1" key="1">
    <citation type="journal article" date="2023" name="Int. J. Mol. Sci.">
        <title>Antibiotic Resistance/Susceptibility Profiles of Staphylococcus equorum Strains from Cheese, and Genome Analysis for Antibiotic Resistance Genes.</title>
        <authorList>
            <person name="Vazquez L."/>
            <person name="Srednik M.E."/>
            <person name="Rodriguez J."/>
            <person name="Florez A.B."/>
            <person name="Mayo B."/>
        </authorList>
    </citation>
    <scope>NUCLEOTIDE SEQUENCE</scope>
    <source>
        <strain evidence="1">5A3I</strain>
    </source>
</reference>
<dbReference type="PANTHER" id="PTHR19288">
    <property type="entry name" value="4-NITROPHENYLPHOSPHATASE-RELATED"/>
    <property type="match status" value="1"/>
</dbReference>
<dbReference type="NCBIfam" id="TIGR01662">
    <property type="entry name" value="HAD-SF-IIIA"/>
    <property type="match status" value="1"/>
</dbReference>
<dbReference type="SUPFAM" id="SSF56784">
    <property type="entry name" value="HAD-like"/>
    <property type="match status" value="1"/>
</dbReference>
<accession>A0AAW7AEI5</accession>
<dbReference type="Proteomes" id="UP001174037">
    <property type="component" value="Unassembled WGS sequence"/>
</dbReference>
<protein>
    <submittedName>
        <fullName evidence="1">YqeG family HAD IIIA-type phosphatase</fullName>
    </submittedName>
</protein>
<evidence type="ECO:0000313" key="2">
    <source>
        <dbReference type="Proteomes" id="UP001174037"/>
    </source>
</evidence>
<comment type="caution">
    <text evidence="1">The sequence shown here is derived from an EMBL/GenBank/DDBJ whole genome shotgun (WGS) entry which is preliminary data.</text>
</comment>
<sequence length="175" mass="20069">MKKILFPHAYLESVFDIDFEKVYNLGYEALIFDIDSTLVPHGNDSTDEIDELFKFIHSLGLKTILLSNNSEERIESFNTNIKTSFIPLANKPHKSNYLKAIKMLGVEKSKVLFIGDQIFTDILGANLCGIKNVLVKFLVHEGEIKIGKKRKVENIILKIFTLNQSYTKSQFKIER</sequence>